<name>A0A918PTC1_9CAUL</name>
<dbReference type="RefSeq" id="WP_189484652.1">
    <property type="nucleotide sequence ID" value="NZ_BMZB01000001.1"/>
</dbReference>
<dbReference type="EMBL" id="BMZB01000001">
    <property type="protein sequence ID" value="GGZ22028.1"/>
    <property type="molecule type" value="Genomic_DNA"/>
</dbReference>
<feature type="region of interest" description="Disordered" evidence="1">
    <location>
        <begin position="1"/>
        <end position="27"/>
    </location>
</feature>
<dbReference type="Proteomes" id="UP000662572">
    <property type="component" value="Unassembled WGS sequence"/>
</dbReference>
<dbReference type="AlphaFoldDB" id="A0A918PTC1"/>
<organism evidence="2 3">
    <name type="scientific">Asticcacaulis endophyticus</name>
    <dbReference type="NCBI Taxonomy" id="1395890"/>
    <lineage>
        <taxon>Bacteria</taxon>
        <taxon>Pseudomonadati</taxon>
        <taxon>Pseudomonadota</taxon>
        <taxon>Alphaproteobacteria</taxon>
        <taxon>Caulobacterales</taxon>
        <taxon>Caulobacteraceae</taxon>
        <taxon>Asticcacaulis</taxon>
    </lineage>
</organism>
<evidence type="ECO:0000256" key="1">
    <source>
        <dbReference type="SAM" id="MobiDB-lite"/>
    </source>
</evidence>
<evidence type="ECO:0000313" key="3">
    <source>
        <dbReference type="Proteomes" id="UP000662572"/>
    </source>
</evidence>
<comment type="caution">
    <text evidence="2">The sequence shown here is derived from an EMBL/GenBank/DDBJ whole genome shotgun (WGS) entry which is preliminary data.</text>
</comment>
<gene>
    <name evidence="2" type="ORF">GCM10011273_03550</name>
</gene>
<accession>A0A918PTC1</accession>
<protein>
    <submittedName>
        <fullName evidence="2">Uncharacterized protein</fullName>
    </submittedName>
</protein>
<feature type="compositionally biased region" description="Polar residues" evidence="1">
    <location>
        <begin position="9"/>
        <end position="24"/>
    </location>
</feature>
<proteinExistence type="predicted"/>
<sequence length="90" mass="9821">MRTHPQHSFLDSVSAQEATGNTFEAPTRRISVTEQRDIAVEALREAKTLVESIEQTTLNVWFVTADDPESAVCGTNEKIDAALKACGVSE</sequence>
<evidence type="ECO:0000313" key="2">
    <source>
        <dbReference type="EMBL" id="GGZ22028.1"/>
    </source>
</evidence>
<keyword evidence="3" id="KW-1185">Reference proteome</keyword>
<reference evidence="2" key="1">
    <citation type="journal article" date="2014" name="Int. J. Syst. Evol. Microbiol.">
        <title>Complete genome sequence of Corynebacterium casei LMG S-19264T (=DSM 44701T), isolated from a smear-ripened cheese.</title>
        <authorList>
            <consortium name="US DOE Joint Genome Institute (JGI-PGF)"/>
            <person name="Walter F."/>
            <person name="Albersmeier A."/>
            <person name="Kalinowski J."/>
            <person name="Ruckert C."/>
        </authorList>
    </citation>
    <scope>NUCLEOTIDE SEQUENCE</scope>
    <source>
        <strain evidence="2">KCTC 32296</strain>
    </source>
</reference>
<reference evidence="2" key="2">
    <citation type="submission" date="2020-09" db="EMBL/GenBank/DDBJ databases">
        <authorList>
            <person name="Sun Q."/>
            <person name="Kim S."/>
        </authorList>
    </citation>
    <scope>NUCLEOTIDE SEQUENCE</scope>
    <source>
        <strain evidence="2">KCTC 32296</strain>
    </source>
</reference>